<protein>
    <recommendedName>
        <fullName evidence="4">Xylanolytic transcriptional activator regulatory domain-containing protein</fullName>
    </recommendedName>
</protein>
<dbReference type="AlphaFoldDB" id="A0AAN9UQU4"/>
<evidence type="ECO:0000256" key="1">
    <source>
        <dbReference type="ARBA" id="ARBA00004123"/>
    </source>
</evidence>
<accession>A0AAN9UQU4</accession>
<dbReference type="SMART" id="SM00906">
    <property type="entry name" value="Fungal_trans"/>
    <property type="match status" value="1"/>
</dbReference>
<dbReference type="GO" id="GO:0003677">
    <property type="term" value="F:DNA binding"/>
    <property type="evidence" value="ECO:0007669"/>
    <property type="project" value="InterPro"/>
</dbReference>
<dbReference type="GO" id="GO:0008270">
    <property type="term" value="F:zinc ion binding"/>
    <property type="evidence" value="ECO:0007669"/>
    <property type="project" value="InterPro"/>
</dbReference>
<dbReference type="GO" id="GO:0005634">
    <property type="term" value="C:nucleus"/>
    <property type="evidence" value="ECO:0007669"/>
    <property type="project" value="UniProtKB-SubCell"/>
</dbReference>
<evidence type="ECO:0000256" key="2">
    <source>
        <dbReference type="ARBA" id="ARBA00023242"/>
    </source>
</evidence>
<dbReference type="PANTHER" id="PTHR31001:SF85">
    <property type="entry name" value="ZN(II)2CYS6 TRANSCRIPTION FACTOR (EUROFUNG)"/>
    <property type="match status" value="1"/>
</dbReference>
<keyword evidence="2" id="KW-0539">Nucleus</keyword>
<feature type="region of interest" description="Disordered" evidence="3">
    <location>
        <begin position="1"/>
        <end position="26"/>
    </location>
</feature>
<comment type="caution">
    <text evidence="5">The sequence shown here is derived from an EMBL/GenBank/DDBJ whole genome shotgun (WGS) entry which is preliminary data.</text>
</comment>
<reference evidence="5 6" key="1">
    <citation type="submission" date="2024-02" db="EMBL/GenBank/DDBJ databases">
        <title>De novo assembly and annotation of 12 fungi associated with fruit tree decline syndrome in Ontario, Canada.</title>
        <authorList>
            <person name="Sulman M."/>
            <person name="Ellouze W."/>
            <person name="Ilyukhin E."/>
        </authorList>
    </citation>
    <scope>NUCLEOTIDE SEQUENCE [LARGE SCALE GENOMIC DNA]</scope>
    <source>
        <strain evidence="5 6">M11/M66-122</strain>
    </source>
</reference>
<dbReference type="InterPro" id="IPR050613">
    <property type="entry name" value="Sec_Metabolite_Reg"/>
</dbReference>
<dbReference type="Pfam" id="PF04082">
    <property type="entry name" value="Fungal_trans"/>
    <property type="match status" value="1"/>
</dbReference>
<evidence type="ECO:0000313" key="6">
    <source>
        <dbReference type="Proteomes" id="UP001320420"/>
    </source>
</evidence>
<feature type="compositionally biased region" description="Low complexity" evidence="3">
    <location>
        <begin position="490"/>
        <end position="500"/>
    </location>
</feature>
<name>A0AAN9UQU4_9PEZI</name>
<dbReference type="PANTHER" id="PTHR31001">
    <property type="entry name" value="UNCHARACTERIZED TRANSCRIPTIONAL REGULATORY PROTEIN"/>
    <property type="match status" value="1"/>
</dbReference>
<evidence type="ECO:0000256" key="3">
    <source>
        <dbReference type="SAM" id="MobiDB-lite"/>
    </source>
</evidence>
<sequence length="565" mass="63808">MREILSGNDKDDECSTPADAASPDDNMSLLLPSSSTINLRELHPPAAHIFFLWQTFLDRVNPVTKVIHVPTLQPRVAEAATNLDAIPLNVEALLFSIYTMAAVALTENESLAFLGYPRREAVDRFSKGVRIALMRIDILKNYDLVILQAMVLYMTSLFRRYDRHAAWILNGVIVRMGQKIGLHKDGEELGVSPFEAEMRRRVWWQIMMLDTVYALMSGLGQSLLPRTWSTRAPHNVNDADLYPAMTTIQSRDGPTDMIFCLMQYEIGKMLVQVPSLELAVLHNERALKEPPEPAEIAKACKYIDELDDNITNLLEKFCDLSMGPVHELAMEMRPTWVAKLRDLVEPSTRPPERGTEQHTPRDGLFRMAVSGGEHNLNMYRVAKNTGQFVWFILTHFQVEIFIFMTGQLTTRTSGDLVERAWVVVEKTYKYYEELYDFSLKVHGALAARVVQAWKVREKVLQERNGCLPPTPAYILNLEGLLANNDSKYNTPSNTTASSTTESHDTPGAISSRREESNDTSWDQMLGFLDAGSINWDSLSGDWQSQMPSYPGYGQSTGGFNGNSWM</sequence>
<evidence type="ECO:0000313" key="5">
    <source>
        <dbReference type="EMBL" id="KAK7751672.1"/>
    </source>
</evidence>
<proteinExistence type="predicted"/>
<gene>
    <name evidence="5" type="ORF">SLS62_006333</name>
</gene>
<dbReference type="Proteomes" id="UP001320420">
    <property type="component" value="Unassembled WGS sequence"/>
</dbReference>
<dbReference type="GO" id="GO:0006351">
    <property type="term" value="P:DNA-templated transcription"/>
    <property type="evidence" value="ECO:0007669"/>
    <property type="project" value="InterPro"/>
</dbReference>
<dbReference type="CDD" id="cd12148">
    <property type="entry name" value="fungal_TF_MHR"/>
    <property type="match status" value="1"/>
</dbReference>
<organism evidence="5 6">
    <name type="scientific">Diatrype stigma</name>
    <dbReference type="NCBI Taxonomy" id="117547"/>
    <lineage>
        <taxon>Eukaryota</taxon>
        <taxon>Fungi</taxon>
        <taxon>Dikarya</taxon>
        <taxon>Ascomycota</taxon>
        <taxon>Pezizomycotina</taxon>
        <taxon>Sordariomycetes</taxon>
        <taxon>Xylariomycetidae</taxon>
        <taxon>Xylariales</taxon>
        <taxon>Diatrypaceae</taxon>
        <taxon>Diatrype</taxon>
    </lineage>
</organism>
<dbReference type="EMBL" id="JAKJXP020000046">
    <property type="protein sequence ID" value="KAK7751672.1"/>
    <property type="molecule type" value="Genomic_DNA"/>
</dbReference>
<feature type="region of interest" description="Disordered" evidence="3">
    <location>
        <begin position="486"/>
        <end position="518"/>
    </location>
</feature>
<keyword evidence="6" id="KW-1185">Reference proteome</keyword>
<dbReference type="InterPro" id="IPR007219">
    <property type="entry name" value="XnlR_reg_dom"/>
</dbReference>
<feature type="domain" description="Xylanolytic transcriptional activator regulatory" evidence="4">
    <location>
        <begin position="166"/>
        <end position="239"/>
    </location>
</feature>
<comment type="subcellular location">
    <subcellularLocation>
        <location evidence="1">Nucleus</location>
    </subcellularLocation>
</comment>
<evidence type="ECO:0000259" key="4">
    <source>
        <dbReference type="SMART" id="SM00906"/>
    </source>
</evidence>